<proteinExistence type="predicted"/>
<dbReference type="Pfam" id="PF07034">
    <property type="entry name" value="ORC3_N"/>
    <property type="match status" value="1"/>
</dbReference>
<dbReference type="GO" id="GO:0031261">
    <property type="term" value="C:DNA replication preinitiation complex"/>
    <property type="evidence" value="ECO:0007669"/>
    <property type="project" value="TreeGrafter"/>
</dbReference>
<dbReference type="Proteomes" id="UP000749646">
    <property type="component" value="Unassembled WGS sequence"/>
</dbReference>
<organism evidence="2 3">
    <name type="scientific">Modicella reniformis</name>
    <dbReference type="NCBI Taxonomy" id="1440133"/>
    <lineage>
        <taxon>Eukaryota</taxon>
        <taxon>Fungi</taxon>
        <taxon>Fungi incertae sedis</taxon>
        <taxon>Mucoromycota</taxon>
        <taxon>Mortierellomycotina</taxon>
        <taxon>Mortierellomycetes</taxon>
        <taxon>Mortierellales</taxon>
        <taxon>Mortierellaceae</taxon>
        <taxon>Modicella</taxon>
    </lineage>
</organism>
<dbReference type="OrthoDB" id="10265211at2759"/>
<reference evidence="2" key="1">
    <citation type="journal article" date="2020" name="Fungal Divers.">
        <title>Resolving the Mortierellaceae phylogeny through synthesis of multi-gene phylogenetics and phylogenomics.</title>
        <authorList>
            <person name="Vandepol N."/>
            <person name="Liber J."/>
            <person name="Desiro A."/>
            <person name="Na H."/>
            <person name="Kennedy M."/>
            <person name="Barry K."/>
            <person name="Grigoriev I.V."/>
            <person name="Miller A.N."/>
            <person name="O'Donnell K."/>
            <person name="Stajich J.E."/>
            <person name="Bonito G."/>
        </authorList>
    </citation>
    <scope>NUCLEOTIDE SEQUENCE</scope>
    <source>
        <strain evidence="2">MES-2147</strain>
    </source>
</reference>
<accession>A0A9P6IH39</accession>
<dbReference type="PANTHER" id="PTHR12748">
    <property type="entry name" value="ORIGIN RECOGNITION COMPLEX SUBUNIT 3"/>
    <property type="match status" value="1"/>
</dbReference>
<sequence length="207" mass="23342">MDEFDSLTEAVFLVQPKTQTLNKAKAKGKGAKVDHFKLDGFQQLRDIDESWEATAIRHKLFNAEWDLIFSRIENVMLNMNTMVLSSIYHFVERAYTSRATRAVMPIQELPTALIFAGINVPDHDLLFQQIARILSSPTPPTLESTCATRKESKGSTMEQNTKNHVVILQSKDCPNLKAVLKSMIEQFLDLGIKGVVNPLEVPLDLSR</sequence>
<dbReference type="InterPro" id="IPR045667">
    <property type="entry name" value="ORC3_N"/>
</dbReference>
<dbReference type="GO" id="GO:0006270">
    <property type="term" value="P:DNA replication initiation"/>
    <property type="evidence" value="ECO:0007669"/>
    <property type="project" value="TreeGrafter"/>
</dbReference>
<name>A0A9P6IH39_9FUNG</name>
<dbReference type="InterPro" id="IPR020795">
    <property type="entry name" value="ORC3"/>
</dbReference>
<evidence type="ECO:0000313" key="3">
    <source>
        <dbReference type="Proteomes" id="UP000749646"/>
    </source>
</evidence>
<keyword evidence="3" id="KW-1185">Reference proteome</keyword>
<evidence type="ECO:0000259" key="1">
    <source>
        <dbReference type="Pfam" id="PF07034"/>
    </source>
</evidence>
<dbReference type="PANTHER" id="PTHR12748:SF0">
    <property type="entry name" value="ORIGIN RECOGNITION COMPLEX SUBUNIT 3"/>
    <property type="match status" value="1"/>
</dbReference>
<dbReference type="AlphaFoldDB" id="A0A9P6IH39"/>
<protein>
    <submittedName>
        <fullName evidence="2">Origin recognition complex subunit 3</fullName>
    </submittedName>
</protein>
<dbReference type="GO" id="GO:0005664">
    <property type="term" value="C:nuclear origin of replication recognition complex"/>
    <property type="evidence" value="ECO:0007669"/>
    <property type="project" value="InterPro"/>
</dbReference>
<comment type="caution">
    <text evidence="2">The sequence shown here is derived from an EMBL/GenBank/DDBJ whole genome shotgun (WGS) entry which is preliminary data.</text>
</comment>
<dbReference type="EMBL" id="JAAAHW010011369">
    <property type="protein sequence ID" value="KAF9919988.1"/>
    <property type="molecule type" value="Genomic_DNA"/>
</dbReference>
<feature type="domain" description="Origin recognition complex subunit 3 N-terminal" evidence="1">
    <location>
        <begin position="3"/>
        <end position="190"/>
    </location>
</feature>
<dbReference type="GO" id="GO:0005656">
    <property type="term" value="C:nuclear pre-replicative complex"/>
    <property type="evidence" value="ECO:0007669"/>
    <property type="project" value="TreeGrafter"/>
</dbReference>
<evidence type="ECO:0000313" key="2">
    <source>
        <dbReference type="EMBL" id="KAF9919988.1"/>
    </source>
</evidence>
<gene>
    <name evidence="2" type="primary">ORC3_2</name>
    <name evidence="2" type="ORF">BGZ65_011640</name>
</gene>
<dbReference type="GO" id="GO:0003688">
    <property type="term" value="F:DNA replication origin binding"/>
    <property type="evidence" value="ECO:0007669"/>
    <property type="project" value="TreeGrafter"/>
</dbReference>